<comment type="caution">
    <text evidence="2">The sequence shown here is derived from an EMBL/GenBank/DDBJ whole genome shotgun (WGS) entry which is preliminary data.</text>
</comment>
<reference evidence="3" key="1">
    <citation type="journal article" date="2018" name="Front. Microbiol.">
        <title>Genome-Based Analysis Reveals the Taxonomy and Diversity of the Family Idiomarinaceae.</title>
        <authorList>
            <person name="Liu Y."/>
            <person name="Lai Q."/>
            <person name="Shao Z."/>
        </authorList>
    </citation>
    <scope>NUCLEOTIDE SEQUENCE [LARGE SCALE GENOMIC DNA]</scope>
    <source>
        <strain evidence="3">GBPy7</strain>
    </source>
</reference>
<proteinExistence type="predicted"/>
<dbReference type="PROSITE" id="PS51257">
    <property type="entry name" value="PROKAR_LIPOPROTEIN"/>
    <property type="match status" value="1"/>
</dbReference>
<protein>
    <recommendedName>
        <fullName evidence="4">Lipoprotein</fullName>
    </recommendedName>
</protein>
<feature type="chain" id="PRO_5019270676" description="Lipoprotein" evidence="1">
    <location>
        <begin position="20"/>
        <end position="117"/>
    </location>
</feature>
<dbReference type="AlphaFoldDB" id="A0A432W314"/>
<dbReference type="OrthoDB" id="9892843at2"/>
<dbReference type="EMBL" id="PIPJ01000001">
    <property type="protein sequence ID" value="RUO23553.1"/>
    <property type="molecule type" value="Genomic_DNA"/>
</dbReference>
<accession>A0A432W314</accession>
<dbReference type="Proteomes" id="UP000288395">
    <property type="component" value="Unassembled WGS sequence"/>
</dbReference>
<keyword evidence="3" id="KW-1185">Reference proteome</keyword>
<sequence length="117" mass="12669">MKYLILPMIFLLTACASTSKEPQSVELAGRVLSSYVSTPSGMLKGNILLVSDPRSIGKIEAVGNGNSTKLFLEHADASVLSEFAGKQVTVIGELELNRLEAFRTDFILNVTKIVEQP</sequence>
<organism evidence="2 3">
    <name type="scientific">Aliidiomarina iranensis</name>
    <dbReference type="NCBI Taxonomy" id="1434071"/>
    <lineage>
        <taxon>Bacteria</taxon>
        <taxon>Pseudomonadati</taxon>
        <taxon>Pseudomonadota</taxon>
        <taxon>Gammaproteobacteria</taxon>
        <taxon>Alteromonadales</taxon>
        <taxon>Idiomarinaceae</taxon>
        <taxon>Aliidiomarina</taxon>
    </lineage>
</organism>
<evidence type="ECO:0008006" key="4">
    <source>
        <dbReference type="Google" id="ProtNLM"/>
    </source>
</evidence>
<name>A0A432W314_9GAMM</name>
<dbReference type="RefSeq" id="WP_126765294.1">
    <property type="nucleotide sequence ID" value="NZ_PIPJ01000001.1"/>
</dbReference>
<evidence type="ECO:0000313" key="3">
    <source>
        <dbReference type="Proteomes" id="UP000288395"/>
    </source>
</evidence>
<gene>
    <name evidence="2" type="ORF">CWE08_02590</name>
</gene>
<evidence type="ECO:0000313" key="2">
    <source>
        <dbReference type="EMBL" id="RUO23553.1"/>
    </source>
</evidence>
<keyword evidence="1" id="KW-0732">Signal</keyword>
<feature type="signal peptide" evidence="1">
    <location>
        <begin position="1"/>
        <end position="19"/>
    </location>
</feature>
<evidence type="ECO:0000256" key="1">
    <source>
        <dbReference type="SAM" id="SignalP"/>
    </source>
</evidence>